<evidence type="ECO:0000313" key="3">
    <source>
        <dbReference type="Proteomes" id="UP000268192"/>
    </source>
</evidence>
<evidence type="ECO:0000313" key="2">
    <source>
        <dbReference type="EMBL" id="AZN70955.1"/>
    </source>
</evidence>
<keyword evidence="1" id="KW-0472">Membrane</keyword>
<feature type="transmembrane region" description="Helical" evidence="1">
    <location>
        <begin position="106"/>
        <end position="130"/>
    </location>
</feature>
<keyword evidence="1" id="KW-1133">Transmembrane helix</keyword>
<proteinExistence type="predicted"/>
<accession>A0A3Q8XMU5</accession>
<dbReference type="KEGG" id="abaw:D5400_06395"/>
<feature type="transmembrane region" description="Helical" evidence="1">
    <location>
        <begin position="41"/>
        <end position="61"/>
    </location>
</feature>
<dbReference type="Proteomes" id="UP000268192">
    <property type="component" value="Chromosome"/>
</dbReference>
<evidence type="ECO:0000256" key="1">
    <source>
        <dbReference type="SAM" id="Phobius"/>
    </source>
</evidence>
<name>A0A3Q8XMU5_9HYPH</name>
<dbReference type="InterPro" id="IPR046513">
    <property type="entry name" value="DUF6691"/>
</dbReference>
<dbReference type="OrthoDB" id="9790409at2"/>
<keyword evidence="1" id="KW-0812">Transmembrane</keyword>
<dbReference type="EMBL" id="CP032509">
    <property type="protein sequence ID" value="AZN70955.1"/>
    <property type="molecule type" value="Genomic_DNA"/>
</dbReference>
<reference evidence="2 3" key="1">
    <citation type="submission" date="2018-09" db="EMBL/GenBank/DDBJ databases">
        <title>Marinorhizobium profundi gen. nov., sp. nov., isolated from a deep-sea sediment sample from the New Britain Trench and proposal of Marinorhizobiaceae fam. nov. in the order Rhizobiales of the class Alphaproteobacteria.</title>
        <authorList>
            <person name="Cao J."/>
        </authorList>
    </citation>
    <scope>NUCLEOTIDE SEQUENCE [LARGE SCALE GENOMIC DNA]</scope>
    <source>
        <strain evidence="2 3">WS11</strain>
    </source>
</reference>
<organism evidence="2 3">
    <name type="scientific">Georhizobium profundi</name>
    <dbReference type="NCBI Taxonomy" id="2341112"/>
    <lineage>
        <taxon>Bacteria</taxon>
        <taxon>Pseudomonadati</taxon>
        <taxon>Pseudomonadota</taxon>
        <taxon>Alphaproteobacteria</taxon>
        <taxon>Hyphomicrobiales</taxon>
        <taxon>Rhizobiaceae</taxon>
        <taxon>Georhizobium</taxon>
    </lineage>
</organism>
<keyword evidence="3" id="KW-1185">Reference proteome</keyword>
<protein>
    <submittedName>
        <fullName evidence="2">YeeE/YedE family protein</fullName>
    </submittedName>
</protein>
<dbReference type="AlphaFoldDB" id="A0A3Q8XMU5"/>
<feature type="transmembrane region" description="Helical" evidence="1">
    <location>
        <begin position="82"/>
        <end position="100"/>
    </location>
</feature>
<gene>
    <name evidence="2" type="ORF">D5400_06395</name>
</gene>
<dbReference type="Pfam" id="PF20398">
    <property type="entry name" value="DUF6691"/>
    <property type="match status" value="1"/>
</dbReference>
<sequence>MSILINLVIGLLFGVGLVISGMSDPAKVLNFLDVFGTWDPSLAFVMGGAVIVAFIGYRFVLKRDKPLLADRFHLPTRTDIDSRILIGPAIFGIGWGLGGFCPGPALTALSLGAIGTLAFVPAMLIGMWGARMIGALPQPRRA</sequence>
<dbReference type="RefSeq" id="WP_126008734.1">
    <property type="nucleotide sequence ID" value="NZ_CP032509.1"/>
</dbReference>